<evidence type="ECO:0000256" key="2">
    <source>
        <dbReference type="ARBA" id="ARBA00022598"/>
    </source>
</evidence>
<dbReference type="EMBL" id="LS974202">
    <property type="protein sequence ID" value="SSC13400.1"/>
    <property type="molecule type" value="Genomic_DNA"/>
</dbReference>
<evidence type="ECO:0000256" key="6">
    <source>
        <dbReference type="ARBA" id="ARBA00022960"/>
    </source>
</evidence>
<keyword evidence="7 10" id="KW-0573">Peptidoglycan synthesis</keyword>
<dbReference type="SUPFAM" id="SSF53244">
    <property type="entry name" value="MurD-like peptide ligases, peptide-binding domain"/>
    <property type="match status" value="1"/>
</dbReference>
<evidence type="ECO:0000256" key="4">
    <source>
        <dbReference type="ARBA" id="ARBA00022741"/>
    </source>
</evidence>
<evidence type="ECO:0000256" key="3">
    <source>
        <dbReference type="ARBA" id="ARBA00022618"/>
    </source>
</evidence>
<evidence type="ECO:0000313" key="14">
    <source>
        <dbReference type="EMBL" id="SSC13400.1"/>
    </source>
</evidence>
<name>A0A7Z7PNV5_9BACT</name>
<dbReference type="PANTHER" id="PTHR43024:SF1">
    <property type="entry name" value="UDP-N-ACETYLMURAMOYL-TRIPEPTIDE--D-ALANYL-D-ALANINE LIGASE"/>
    <property type="match status" value="1"/>
</dbReference>
<dbReference type="InterPro" id="IPR000713">
    <property type="entry name" value="Mur_ligase_N"/>
</dbReference>
<dbReference type="Pfam" id="PF02875">
    <property type="entry name" value="Mur_ligase_C"/>
    <property type="match status" value="1"/>
</dbReference>
<comment type="subcellular location">
    <subcellularLocation>
        <location evidence="10">Cytoplasm</location>
    </subcellularLocation>
</comment>
<protein>
    <recommendedName>
        <fullName evidence="10">UDP-N-acetylmuramoyl-tripeptide--D-alanyl-D-alanine ligase</fullName>
        <ecNumber evidence="10">6.3.2.10</ecNumber>
    </recommendedName>
</protein>
<dbReference type="KEGG" id="minf:MESINF_1960"/>
<keyword evidence="5" id="KW-0067">ATP-binding</keyword>
<dbReference type="InterPro" id="IPR004101">
    <property type="entry name" value="Mur_ligase_C"/>
</dbReference>
<accession>A0A7Z7PNV5</accession>
<evidence type="ECO:0000256" key="10">
    <source>
        <dbReference type="RuleBase" id="RU004136"/>
    </source>
</evidence>
<dbReference type="GO" id="GO:0051301">
    <property type="term" value="P:cell division"/>
    <property type="evidence" value="ECO:0007669"/>
    <property type="project" value="UniProtKB-KW"/>
</dbReference>
<dbReference type="InterPro" id="IPR036565">
    <property type="entry name" value="Mur-like_cat_sf"/>
</dbReference>
<dbReference type="GO" id="GO:0005737">
    <property type="term" value="C:cytoplasm"/>
    <property type="evidence" value="ECO:0007669"/>
    <property type="project" value="UniProtKB-SubCell"/>
</dbReference>
<evidence type="ECO:0000256" key="5">
    <source>
        <dbReference type="ARBA" id="ARBA00022840"/>
    </source>
</evidence>
<feature type="domain" description="Mur ligase N-terminal catalytic" evidence="11">
    <location>
        <begin position="19"/>
        <end position="64"/>
    </location>
</feature>
<evidence type="ECO:0000259" key="13">
    <source>
        <dbReference type="Pfam" id="PF08245"/>
    </source>
</evidence>
<dbReference type="Pfam" id="PF01225">
    <property type="entry name" value="Mur_ligase"/>
    <property type="match status" value="1"/>
</dbReference>
<feature type="domain" description="Mur ligase central" evidence="13">
    <location>
        <begin position="97"/>
        <end position="256"/>
    </location>
</feature>
<keyword evidence="2 14" id="KW-0436">Ligase</keyword>
<reference evidence="14 15" key="1">
    <citation type="submission" date="2017-01" db="EMBL/GenBank/DDBJ databases">
        <authorList>
            <person name="Erauso G."/>
        </authorList>
    </citation>
    <scope>NUCLEOTIDE SEQUENCE [LARGE SCALE GENOMIC DNA]</scope>
    <source>
        <strain evidence="14">MESINF1</strain>
    </source>
</reference>
<dbReference type="RefSeq" id="WP_169699552.1">
    <property type="nucleotide sequence ID" value="NZ_LS974202.1"/>
</dbReference>
<dbReference type="Gene3D" id="3.40.1390.10">
    <property type="entry name" value="MurE/MurF, N-terminal domain"/>
    <property type="match status" value="1"/>
</dbReference>
<dbReference type="NCBIfam" id="TIGR01143">
    <property type="entry name" value="murF"/>
    <property type="match status" value="1"/>
</dbReference>
<dbReference type="GO" id="GO:0005524">
    <property type="term" value="F:ATP binding"/>
    <property type="evidence" value="ECO:0007669"/>
    <property type="project" value="UniProtKB-KW"/>
</dbReference>
<keyword evidence="8 10" id="KW-0131">Cell cycle</keyword>
<keyword evidence="6 10" id="KW-0133">Cell shape</keyword>
<comment type="pathway">
    <text evidence="10">Cell wall biogenesis; peptidoglycan biosynthesis.</text>
</comment>
<dbReference type="GO" id="GO:0009252">
    <property type="term" value="P:peptidoglycan biosynthetic process"/>
    <property type="evidence" value="ECO:0007669"/>
    <property type="project" value="UniProtKB-UniPathway"/>
</dbReference>
<dbReference type="SUPFAM" id="SSF53623">
    <property type="entry name" value="MurD-like peptide ligases, catalytic domain"/>
    <property type="match status" value="1"/>
</dbReference>
<sequence>MNSNEAVEEFLRLTENRKISVDSREINEGDVFLALRGERIDGNDFVLDALNRGAAFVFTSRKFNDRRAIYCQDIKELLIKASRSLLARANFDKLVTITGSNGKTTTKEIAAFLLSKIGRTFKTEGNLNTEIGLPLSLLNGRREFLFARFGVFELGTNNKGDLEKLVSLLEPQICVLLNVGSAHLGNFGNPEDLLKEKLSIFNSRRITTAITNGDDTRIREFVRNLECEKYFFGTGRCDFTLVDFSYDDRNTKVHFVSGGDKFVRLNGLWSAGQIMDFGAAYLVAKNCGLDEPALDISGLSLSFNDRFKVEKLHGMTLISDFYNSSLESWRSAVDSIKKIESKRKIAVVGSILEQGIHSGSTHMELGKILGAFDEVLFFNVDRDIEMACGTVKPVLISEDEGVLASWLKENTKKGDLIFFKASRGVFLERVFGKFMELIKDG</sequence>
<comment type="function">
    <text evidence="10">Involved in cell wall formation. Catalyzes the final step in the synthesis of UDP-N-acetylmuramoyl-pentapeptide, the precursor of murein.</text>
</comment>
<dbReference type="InterPro" id="IPR005863">
    <property type="entry name" value="UDP-N-AcMur_synth"/>
</dbReference>
<organism evidence="14 15">
    <name type="scientific">Mesotoga infera</name>
    <dbReference type="NCBI Taxonomy" id="1236046"/>
    <lineage>
        <taxon>Bacteria</taxon>
        <taxon>Thermotogati</taxon>
        <taxon>Thermotogota</taxon>
        <taxon>Thermotogae</taxon>
        <taxon>Kosmotogales</taxon>
        <taxon>Kosmotogaceae</taxon>
        <taxon>Mesotoga</taxon>
    </lineage>
</organism>
<dbReference type="EC" id="6.3.2.10" evidence="10"/>
<comment type="catalytic activity">
    <reaction evidence="10">
        <text>D-alanyl-D-alanine + UDP-N-acetyl-alpha-D-muramoyl-L-alanyl-gamma-D-glutamyl-meso-2,6-diaminopimelate + ATP = UDP-N-acetyl-alpha-D-muramoyl-L-alanyl-gamma-D-glutamyl-meso-2,6-diaminopimeloyl-D-alanyl-D-alanine + ADP + phosphate + H(+)</text>
        <dbReference type="Rhea" id="RHEA:28374"/>
        <dbReference type="ChEBI" id="CHEBI:15378"/>
        <dbReference type="ChEBI" id="CHEBI:30616"/>
        <dbReference type="ChEBI" id="CHEBI:43474"/>
        <dbReference type="ChEBI" id="CHEBI:57822"/>
        <dbReference type="ChEBI" id="CHEBI:61386"/>
        <dbReference type="ChEBI" id="CHEBI:83905"/>
        <dbReference type="ChEBI" id="CHEBI:456216"/>
        <dbReference type="EC" id="6.3.2.10"/>
    </reaction>
</comment>
<evidence type="ECO:0000259" key="11">
    <source>
        <dbReference type="Pfam" id="PF01225"/>
    </source>
</evidence>
<dbReference type="AlphaFoldDB" id="A0A7Z7PNV5"/>
<dbReference type="GO" id="GO:0071555">
    <property type="term" value="P:cell wall organization"/>
    <property type="evidence" value="ECO:0007669"/>
    <property type="project" value="UniProtKB-KW"/>
</dbReference>
<dbReference type="Pfam" id="PF08245">
    <property type="entry name" value="Mur_ligase_M"/>
    <property type="match status" value="1"/>
</dbReference>
<feature type="domain" description="Mur ligase C-terminal" evidence="12">
    <location>
        <begin position="306"/>
        <end position="423"/>
    </location>
</feature>
<proteinExistence type="predicted"/>
<dbReference type="PANTHER" id="PTHR43024">
    <property type="entry name" value="UDP-N-ACETYLMURAMOYL-TRIPEPTIDE--D-ALANYL-D-ALANINE LIGASE"/>
    <property type="match status" value="1"/>
</dbReference>
<evidence type="ECO:0000313" key="15">
    <source>
        <dbReference type="Proteomes" id="UP000250796"/>
    </source>
</evidence>
<evidence type="ECO:0000256" key="9">
    <source>
        <dbReference type="ARBA" id="ARBA00023316"/>
    </source>
</evidence>
<dbReference type="SUPFAM" id="SSF63418">
    <property type="entry name" value="MurE/MurF N-terminal domain"/>
    <property type="match status" value="1"/>
</dbReference>
<dbReference type="InterPro" id="IPR013221">
    <property type="entry name" value="Mur_ligase_cen"/>
</dbReference>
<dbReference type="Proteomes" id="UP000250796">
    <property type="component" value="Chromosome MESINF"/>
</dbReference>
<gene>
    <name evidence="14" type="ORF">MESINF_1960</name>
</gene>
<dbReference type="InterPro" id="IPR036615">
    <property type="entry name" value="Mur_ligase_C_dom_sf"/>
</dbReference>
<keyword evidence="9 10" id="KW-0961">Cell wall biogenesis/degradation</keyword>
<dbReference type="Gene3D" id="3.40.1190.10">
    <property type="entry name" value="Mur-like, catalytic domain"/>
    <property type="match status" value="1"/>
</dbReference>
<keyword evidence="3 10" id="KW-0132">Cell division</keyword>
<dbReference type="InterPro" id="IPR051046">
    <property type="entry name" value="MurCDEF_CellWall_CoF430Synth"/>
</dbReference>
<dbReference type="GO" id="GO:0047480">
    <property type="term" value="F:UDP-N-acetylmuramoyl-tripeptide-D-alanyl-D-alanine ligase activity"/>
    <property type="evidence" value="ECO:0007669"/>
    <property type="project" value="UniProtKB-EC"/>
</dbReference>
<keyword evidence="4" id="KW-0547">Nucleotide-binding</keyword>
<evidence type="ECO:0000259" key="12">
    <source>
        <dbReference type="Pfam" id="PF02875"/>
    </source>
</evidence>
<evidence type="ECO:0000256" key="8">
    <source>
        <dbReference type="ARBA" id="ARBA00023306"/>
    </source>
</evidence>
<dbReference type="GO" id="GO:0008360">
    <property type="term" value="P:regulation of cell shape"/>
    <property type="evidence" value="ECO:0007669"/>
    <property type="project" value="UniProtKB-KW"/>
</dbReference>
<evidence type="ECO:0000256" key="7">
    <source>
        <dbReference type="ARBA" id="ARBA00022984"/>
    </source>
</evidence>
<dbReference type="UniPathway" id="UPA00219"/>
<keyword evidence="1" id="KW-0963">Cytoplasm</keyword>
<dbReference type="Gene3D" id="3.90.190.20">
    <property type="entry name" value="Mur ligase, C-terminal domain"/>
    <property type="match status" value="1"/>
</dbReference>
<evidence type="ECO:0000256" key="1">
    <source>
        <dbReference type="ARBA" id="ARBA00022490"/>
    </source>
</evidence>
<keyword evidence="15" id="KW-1185">Reference proteome</keyword>
<dbReference type="InterPro" id="IPR035911">
    <property type="entry name" value="MurE/MurF_N"/>
</dbReference>